<dbReference type="InterPro" id="IPR036291">
    <property type="entry name" value="NAD(P)-bd_dom_sf"/>
</dbReference>
<dbReference type="EMBL" id="RCCB01000010">
    <property type="protein sequence ID" value="RLJ36061.1"/>
    <property type="molecule type" value="Genomic_DNA"/>
</dbReference>
<comment type="caution">
    <text evidence="3">The sequence shown here is derived from an EMBL/GenBank/DDBJ whole genome shotgun (WGS) entry which is preliminary data.</text>
</comment>
<protein>
    <submittedName>
        <fullName evidence="2 3">NADH-flavin reductase</fullName>
    </submittedName>
</protein>
<name>A0A497UY35_9FLAO</name>
<dbReference type="GO" id="GO:0004074">
    <property type="term" value="F:biliverdin reductase [NAD(P)H] activity"/>
    <property type="evidence" value="ECO:0007669"/>
    <property type="project" value="TreeGrafter"/>
</dbReference>
<dbReference type="EMBL" id="PJND01000007">
    <property type="protein sequence ID" value="PKW28434.1"/>
    <property type="molecule type" value="Genomic_DNA"/>
</dbReference>
<evidence type="ECO:0000313" key="3">
    <source>
        <dbReference type="EMBL" id="RLJ36061.1"/>
    </source>
</evidence>
<dbReference type="SUPFAM" id="SSF51735">
    <property type="entry name" value="NAD(P)-binding Rossmann-fold domains"/>
    <property type="match status" value="1"/>
</dbReference>
<evidence type="ECO:0000313" key="5">
    <source>
        <dbReference type="Proteomes" id="UP000275027"/>
    </source>
</evidence>
<evidence type="ECO:0000313" key="4">
    <source>
        <dbReference type="Proteomes" id="UP000233767"/>
    </source>
</evidence>
<dbReference type="Proteomes" id="UP000233767">
    <property type="component" value="Unassembled WGS sequence"/>
</dbReference>
<reference evidence="3 5" key="2">
    <citation type="submission" date="2018-10" db="EMBL/GenBank/DDBJ databases">
        <title>Genomic Encyclopedia of Archaeal and Bacterial Type Strains, Phase II (KMG-II): from individual species to whole genera.</title>
        <authorList>
            <person name="Goeker M."/>
        </authorList>
    </citation>
    <scope>NUCLEOTIDE SEQUENCE [LARGE SCALE GENOMIC DNA]</scope>
    <source>
        <strain evidence="3 5">DSM 21886</strain>
    </source>
</reference>
<dbReference type="GO" id="GO:0042602">
    <property type="term" value="F:riboflavin reductase (NADPH) activity"/>
    <property type="evidence" value="ECO:0007669"/>
    <property type="project" value="TreeGrafter"/>
</dbReference>
<dbReference type="PANTHER" id="PTHR43355:SF2">
    <property type="entry name" value="FLAVIN REDUCTASE (NADPH)"/>
    <property type="match status" value="1"/>
</dbReference>
<dbReference type="AlphaFoldDB" id="A0A497UY35"/>
<sequence length="215" mass="23753">MKQDIKIAVIGGTGKSGKYLVRALINQGYTFKLLVRNPKNFQSDYPNVEVIIGDASDYNSIVHVIKGCNAVISTLGLGIPPSEPTLFSKATANILEAMQHCNMQRYIVTTGLNVNTPFDRKGQKATFATNWMYENFPVSTTNKQLEYELLAKSELNWTLVRLPQIELVDEKTPIAVNLEDCPGDKISAASLADFLIGQLSDKTFLKKAPFIANLP</sequence>
<organism evidence="3 5">
    <name type="scientific">Flavobacterium lindanitolerans</name>
    <dbReference type="NCBI Taxonomy" id="428988"/>
    <lineage>
        <taxon>Bacteria</taxon>
        <taxon>Pseudomonadati</taxon>
        <taxon>Bacteroidota</taxon>
        <taxon>Flavobacteriia</taxon>
        <taxon>Flavobacteriales</taxon>
        <taxon>Flavobacteriaceae</taxon>
        <taxon>Flavobacterium</taxon>
    </lineage>
</organism>
<dbReference type="Pfam" id="PF13460">
    <property type="entry name" value="NAD_binding_10"/>
    <property type="match status" value="1"/>
</dbReference>
<dbReference type="InterPro" id="IPR051606">
    <property type="entry name" value="Polyketide_Oxido-like"/>
</dbReference>
<dbReference type="Proteomes" id="UP000275027">
    <property type="component" value="Unassembled WGS sequence"/>
</dbReference>
<evidence type="ECO:0000259" key="1">
    <source>
        <dbReference type="Pfam" id="PF13460"/>
    </source>
</evidence>
<reference evidence="2 4" key="1">
    <citation type="submission" date="2017-12" db="EMBL/GenBank/DDBJ databases">
        <title>Genomic Encyclopedia of Type Strains, Phase III (KMG-III): the genomes of soil and plant-associated and newly described type strains.</title>
        <authorList>
            <person name="Whitman W."/>
        </authorList>
    </citation>
    <scope>NUCLEOTIDE SEQUENCE [LARGE SCALE GENOMIC DNA]</scope>
    <source>
        <strain evidence="2 4">IP-10</strain>
    </source>
</reference>
<proteinExistence type="predicted"/>
<gene>
    <name evidence="2" type="ORF">B0G92_0053</name>
    <name evidence="3" type="ORF">CLV50_1451</name>
</gene>
<accession>A0A497UY35</accession>
<feature type="domain" description="NAD(P)-binding" evidence="1">
    <location>
        <begin position="11"/>
        <end position="201"/>
    </location>
</feature>
<keyword evidence="4" id="KW-1185">Reference proteome</keyword>
<dbReference type="InterPro" id="IPR016040">
    <property type="entry name" value="NAD(P)-bd_dom"/>
</dbReference>
<evidence type="ECO:0000313" key="2">
    <source>
        <dbReference type="EMBL" id="PKW28434.1"/>
    </source>
</evidence>
<dbReference type="Gene3D" id="3.40.50.720">
    <property type="entry name" value="NAD(P)-binding Rossmann-like Domain"/>
    <property type="match status" value="1"/>
</dbReference>
<dbReference type="RefSeq" id="WP_101471979.1">
    <property type="nucleotide sequence ID" value="NZ_PJND01000007.1"/>
</dbReference>
<dbReference type="PANTHER" id="PTHR43355">
    <property type="entry name" value="FLAVIN REDUCTASE (NADPH)"/>
    <property type="match status" value="1"/>
</dbReference>